<evidence type="ECO:0000313" key="1">
    <source>
        <dbReference type="EMBL" id="KAK3048397.1"/>
    </source>
</evidence>
<keyword evidence="2" id="KW-1185">Reference proteome</keyword>
<protein>
    <submittedName>
        <fullName evidence="1">Uncharacterized protein</fullName>
    </submittedName>
</protein>
<name>A0AAJ0G5Q1_9PEZI</name>
<dbReference type="EMBL" id="JAWDJX010000049">
    <property type="protein sequence ID" value="KAK3048397.1"/>
    <property type="molecule type" value="Genomic_DNA"/>
</dbReference>
<proteinExistence type="predicted"/>
<sequence>MIPEVGLKSCNEALQLQNARDCRDTYNSLRPVAQGRAGDPGVRLPAQAVARGIQEVDEIVANTSERLMKKYDQLYSLLNEYIDYTGSRDEIYEGADLLALPYYLLQQTLYQISRNSANHASYAAYVSGAIAAAAKISPTDDERAIRSPPYSEETGRGTFFDKCMALIAAMDQRSGPAIFHALVVLKSILHSGNRRCRLVRQEETHKIIDRVIRAFVDDDFIPADARDCSGQPCPRHHRRHVCTVSMHGFRWYSDPFFQIRYYDFAAASRQLKAAYSSQICDAPPRFDESDDWCNRMARFRCYHLNSYRLLTYLQQRAWSEIRAKVFATFGTLLPAELTEHIFHEALLVEEIPLEPKGWEKYAIKERSWHKRHSKMLWPRRDLLCPRVSGRAEAFTILAGFEGDLSGAEAEFMDD</sequence>
<accession>A0AAJ0G5Q1</accession>
<dbReference type="Proteomes" id="UP001271007">
    <property type="component" value="Unassembled WGS sequence"/>
</dbReference>
<reference evidence="1" key="1">
    <citation type="submission" date="2023-04" db="EMBL/GenBank/DDBJ databases">
        <title>Black Yeasts Isolated from many extreme environments.</title>
        <authorList>
            <person name="Coleine C."/>
            <person name="Stajich J.E."/>
            <person name="Selbmann L."/>
        </authorList>
    </citation>
    <scope>NUCLEOTIDE SEQUENCE</scope>
    <source>
        <strain evidence="1">CCFEE 5312</strain>
    </source>
</reference>
<evidence type="ECO:0000313" key="2">
    <source>
        <dbReference type="Proteomes" id="UP001271007"/>
    </source>
</evidence>
<gene>
    <name evidence="1" type="ORF">LTR09_010228</name>
</gene>
<organism evidence="1 2">
    <name type="scientific">Extremus antarcticus</name>
    <dbReference type="NCBI Taxonomy" id="702011"/>
    <lineage>
        <taxon>Eukaryota</taxon>
        <taxon>Fungi</taxon>
        <taxon>Dikarya</taxon>
        <taxon>Ascomycota</taxon>
        <taxon>Pezizomycotina</taxon>
        <taxon>Dothideomycetes</taxon>
        <taxon>Dothideomycetidae</taxon>
        <taxon>Mycosphaerellales</taxon>
        <taxon>Extremaceae</taxon>
        <taxon>Extremus</taxon>
    </lineage>
</organism>
<dbReference type="AlphaFoldDB" id="A0AAJ0G5Q1"/>
<comment type="caution">
    <text evidence="1">The sequence shown here is derived from an EMBL/GenBank/DDBJ whole genome shotgun (WGS) entry which is preliminary data.</text>
</comment>